<gene>
    <name evidence="2" type="ORF">EI42_05648</name>
</gene>
<keyword evidence="1" id="KW-0732">Signal</keyword>
<evidence type="ECO:0000313" key="2">
    <source>
        <dbReference type="EMBL" id="PZW21112.1"/>
    </source>
</evidence>
<feature type="chain" id="PRO_5016371355" description="LGFP repeat-containing protein" evidence="1">
    <location>
        <begin position="29"/>
        <end position="157"/>
    </location>
</feature>
<proteinExistence type="predicted"/>
<dbReference type="EMBL" id="QKUF01000036">
    <property type="protein sequence ID" value="PZW21112.1"/>
    <property type="molecule type" value="Genomic_DNA"/>
</dbReference>
<evidence type="ECO:0000256" key="1">
    <source>
        <dbReference type="SAM" id="SignalP"/>
    </source>
</evidence>
<protein>
    <recommendedName>
        <fullName evidence="4">LGFP repeat-containing protein</fullName>
    </recommendedName>
</protein>
<reference evidence="2 3" key="1">
    <citation type="submission" date="2018-06" db="EMBL/GenBank/DDBJ databases">
        <title>Genomic Encyclopedia of Archaeal and Bacterial Type Strains, Phase II (KMG-II): from individual species to whole genera.</title>
        <authorList>
            <person name="Goeker M."/>
        </authorList>
    </citation>
    <scope>NUCLEOTIDE SEQUENCE [LARGE SCALE GENOMIC DNA]</scope>
    <source>
        <strain evidence="2 3">ATCC BAA-1881</strain>
    </source>
</reference>
<evidence type="ECO:0000313" key="3">
    <source>
        <dbReference type="Proteomes" id="UP000248806"/>
    </source>
</evidence>
<sequence length="157" mass="16927">MKKWAILLLFLAFLCSSFLFFVPSPAHAWDIPCTNGTNYADGRNTYDGIAIWGESCIIFAPTGGQWGLGKFTGRSDSRTSKWVDGLFATIQGVQRCGSGSWGQTFWGQDGPRSANFTSAHGEGSVFECGPGGSHSYGFVSGHYFGEAKGFAFTKLPL</sequence>
<keyword evidence="3" id="KW-1185">Reference proteome</keyword>
<organism evidence="2 3">
    <name type="scientific">Thermosporothrix hazakensis</name>
    <dbReference type="NCBI Taxonomy" id="644383"/>
    <lineage>
        <taxon>Bacteria</taxon>
        <taxon>Bacillati</taxon>
        <taxon>Chloroflexota</taxon>
        <taxon>Ktedonobacteria</taxon>
        <taxon>Ktedonobacterales</taxon>
        <taxon>Thermosporotrichaceae</taxon>
        <taxon>Thermosporothrix</taxon>
    </lineage>
</organism>
<dbReference type="AlphaFoldDB" id="A0A326U952"/>
<dbReference type="Proteomes" id="UP000248806">
    <property type="component" value="Unassembled WGS sequence"/>
</dbReference>
<name>A0A326U952_THEHA</name>
<feature type="signal peptide" evidence="1">
    <location>
        <begin position="1"/>
        <end position="28"/>
    </location>
</feature>
<accession>A0A326U952</accession>
<comment type="caution">
    <text evidence="2">The sequence shown here is derived from an EMBL/GenBank/DDBJ whole genome shotgun (WGS) entry which is preliminary data.</text>
</comment>
<evidence type="ECO:0008006" key="4">
    <source>
        <dbReference type="Google" id="ProtNLM"/>
    </source>
</evidence>